<dbReference type="FunFam" id="1.20.1160.11:FF:000003">
    <property type="entry name" value="Paired amphipathic helix SIN3-like protein"/>
    <property type="match status" value="1"/>
</dbReference>
<comment type="caution">
    <text evidence="7">The sequence shown here is derived from an EMBL/GenBank/DDBJ whole genome shotgun (WGS) entry which is preliminary data.</text>
</comment>
<feature type="region of interest" description="Disordered" evidence="6">
    <location>
        <begin position="215"/>
        <end position="285"/>
    </location>
</feature>
<dbReference type="PANTHER" id="PTHR12346">
    <property type="entry name" value="SIN3B-RELATED"/>
    <property type="match status" value="1"/>
</dbReference>
<dbReference type="InterPro" id="IPR036600">
    <property type="entry name" value="PAH_sf"/>
</dbReference>
<dbReference type="PANTHER" id="PTHR12346:SF0">
    <property type="entry name" value="SIN3A, ISOFORM G"/>
    <property type="match status" value="1"/>
</dbReference>
<dbReference type="Pfam" id="PF02671">
    <property type="entry name" value="PAH"/>
    <property type="match status" value="2"/>
</dbReference>
<organism evidence="7 8">
    <name type="scientific">Heracleum sosnowskyi</name>
    <dbReference type="NCBI Taxonomy" id="360622"/>
    <lineage>
        <taxon>Eukaryota</taxon>
        <taxon>Viridiplantae</taxon>
        <taxon>Streptophyta</taxon>
        <taxon>Embryophyta</taxon>
        <taxon>Tracheophyta</taxon>
        <taxon>Spermatophyta</taxon>
        <taxon>Magnoliopsida</taxon>
        <taxon>eudicotyledons</taxon>
        <taxon>Gunneridae</taxon>
        <taxon>Pentapetalae</taxon>
        <taxon>asterids</taxon>
        <taxon>campanulids</taxon>
        <taxon>Apiales</taxon>
        <taxon>Apiaceae</taxon>
        <taxon>Apioideae</taxon>
        <taxon>apioid superclade</taxon>
        <taxon>Tordylieae</taxon>
        <taxon>Tordyliinae</taxon>
        <taxon>Heracleum</taxon>
    </lineage>
</organism>
<evidence type="ECO:0000256" key="6">
    <source>
        <dbReference type="SAM" id="MobiDB-lite"/>
    </source>
</evidence>
<dbReference type="PROSITE" id="PS51477">
    <property type="entry name" value="PAH"/>
    <property type="match status" value="2"/>
</dbReference>
<evidence type="ECO:0000256" key="1">
    <source>
        <dbReference type="ARBA" id="ARBA00004123"/>
    </source>
</evidence>
<evidence type="ECO:0000256" key="5">
    <source>
        <dbReference type="PROSITE-ProRule" id="PRU00810"/>
    </source>
</evidence>
<keyword evidence="3" id="KW-0677">Repeat</keyword>
<keyword evidence="2" id="KW-0678">Repressor</keyword>
<dbReference type="GO" id="GO:0000118">
    <property type="term" value="C:histone deacetylase complex"/>
    <property type="evidence" value="ECO:0007669"/>
    <property type="project" value="TreeGrafter"/>
</dbReference>
<dbReference type="GO" id="GO:0000122">
    <property type="term" value="P:negative regulation of transcription by RNA polymerase II"/>
    <property type="evidence" value="ECO:0007669"/>
    <property type="project" value="TreeGrafter"/>
</dbReference>
<evidence type="ECO:0000313" key="7">
    <source>
        <dbReference type="EMBL" id="KAK1395595.1"/>
    </source>
</evidence>
<keyword evidence="4 5" id="KW-0539">Nucleus</keyword>
<dbReference type="InterPro" id="IPR003822">
    <property type="entry name" value="PAH"/>
</dbReference>
<evidence type="ECO:0000313" key="8">
    <source>
        <dbReference type="Proteomes" id="UP001237642"/>
    </source>
</evidence>
<gene>
    <name evidence="7" type="ORF">POM88_005458</name>
</gene>
<evidence type="ECO:0000256" key="2">
    <source>
        <dbReference type="ARBA" id="ARBA00022491"/>
    </source>
</evidence>
<evidence type="ECO:0000256" key="3">
    <source>
        <dbReference type="ARBA" id="ARBA00022737"/>
    </source>
</evidence>
<dbReference type="AlphaFoldDB" id="A0AAD8MZ57"/>
<dbReference type="EMBL" id="JAUIZM010000002">
    <property type="protein sequence ID" value="KAK1395595.1"/>
    <property type="molecule type" value="Genomic_DNA"/>
</dbReference>
<feature type="compositionally biased region" description="Basic and acidic residues" evidence="6">
    <location>
        <begin position="242"/>
        <end position="285"/>
    </location>
</feature>
<evidence type="ECO:0000256" key="4">
    <source>
        <dbReference type="ARBA" id="ARBA00023242"/>
    </source>
</evidence>
<keyword evidence="8" id="KW-1185">Reference proteome</keyword>
<name>A0AAD8MZ57_9APIA</name>
<accession>A0AAD8MZ57</accession>
<comment type="subcellular location">
    <subcellularLocation>
        <location evidence="1 5">Nucleus</location>
    </subcellularLocation>
</comment>
<dbReference type="Gene3D" id="1.20.1160.11">
    <property type="entry name" value="Paired amphipathic helix"/>
    <property type="match status" value="3"/>
</dbReference>
<dbReference type="InterPro" id="IPR039774">
    <property type="entry name" value="Sin3-like"/>
</dbReference>
<sequence>MRRSVDDAYMNSQLKRPVVSSRAEPLNLAQMNGGGTAQKLTTNDGLTYLKAVKDIFHDKREQYDEFLEVMKDFKAQRIDTTGVIARVKELFKGHRALILGFNTFLPKGYEITIREGEPYGPDLAKKPVEFEEAIKFVNKIKTRFQGDDQVYKSFLDILNMYRRENKSIKDVYREVSDLFRDHTDLLAEFAHFLPDSTGTASLYYPHTGRNSILYRDDRSSSMTTMRPIHQKGITSQADGDFSNDRPDPADDKELVRVDKEQRRRGDKDNERREDRDRDDKDIDHDVKCSPQKRMLEEGCSFFEKVKERLCNSEQYLEIYRCLDVFNRGIISRVELDSLVRLLLFLHHYLYGNVAVILSGTVKRMLIRNTVFSKSIVAGEWNFC</sequence>
<reference evidence="7" key="2">
    <citation type="submission" date="2023-05" db="EMBL/GenBank/DDBJ databases">
        <authorList>
            <person name="Schelkunov M.I."/>
        </authorList>
    </citation>
    <scope>NUCLEOTIDE SEQUENCE</scope>
    <source>
        <strain evidence="7">Hsosn_3</strain>
        <tissue evidence="7">Leaf</tissue>
    </source>
</reference>
<dbReference type="SUPFAM" id="SSF47762">
    <property type="entry name" value="PAH2 domain"/>
    <property type="match status" value="3"/>
</dbReference>
<reference evidence="7" key="1">
    <citation type="submission" date="2023-02" db="EMBL/GenBank/DDBJ databases">
        <title>Genome of toxic invasive species Heracleum sosnowskyi carries increased number of genes despite the absence of recent whole-genome duplications.</title>
        <authorList>
            <person name="Schelkunov M."/>
            <person name="Shtratnikova V."/>
            <person name="Makarenko M."/>
            <person name="Klepikova A."/>
            <person name="Omelchenko D."/>
            <person name="Novikova G."/>
            <person name="Obukhova E."/>
            <person name="Bogdanov V."/>
            <person name="Penin A."/>
            <person name="Logacheva M."/>
        </authorList>
    </citation>
    <scope>NUCLEOTIDE SEQUENCE</scope>
    <source>
        <strain evidence="7">Hsosn_3</strain>
        <tissue evidence="7">Leaf</tissue>
    </source>
</reference>
<dbReference type="Proteomes" id="UP001237642">
    <property type="component" value="Unassembled WGS sequence"/>
</dbReference>
<dbReference type="GO" id="GO:0003714">
    <property type="term" value="F:transcription corepressor activity"/>
    <property type="evidence" value="ECO:0007669"/>
    <property type="project" value="InterPro"/>
</dbReference>
<proteinExistence type="predicted"/>
<protein>
    <submittedName>
        <fullName evidence="7">Paired amphipathic helix protein Sin3</fullName>
    </submittedName>
</protein>
<dbReference type="FunFam" id="1.20.1160.11:FF:000001">
    <property type="entry name" value="Paired amphipathic helix protein Sin3"/>
    <property type="match status" value="1"/>
</dbReference>
<dbReference type="GO" id="GO:0000785">
    <property type="term" value="C:chromatin"/>
    <property type="evidence" value="ECO:0007669"/>
    <property type="project" value="TreeGrafter"/>
</dbReference>